<name>A0ABY7EVJ9_MYAAR</name>
<proteinExistence type="predicted"/>
<protein>
    <recommendedName>
        <fullName evidence="4">EGF-like domain-containing protein</fullName>
    </recommendedName>
</protein>
<keyword evidence="3" id="KW-1185">Reference proteome</keyword>
<organism evidence="2 3">
    <name type="scientific">Mya arenaria</name>
    <name type="common">Soft-shell clam</name>
    <dbReference type="NCBI Taxonomy" id="6604"/>
    <lineage>
        <taxon>Eukaryota</taxon>
        <taxon>Metazoa</taxon>
        <taxon>Spiralia</taxon>
        <taxon>Lophotrochozoa</taxon>
        <taxon>Mollusca</taxon>
        <taxon>Bivalvia</taxon>
        <taxon>Autobranchia</taxon>
        <taxon>Heteroconchia</taxon>
        <taxon>Euheterodonta</taxon>
        <taxon>Imparidentia</taxon>
        <taxon>Neoheterodontei</taxon>
        <taxon>Myida</taxon>
        <taxon>Myoidea</taxon>
        <taxon>Myidae</taxon>
        <taxon>Mya</taxon>
    </lineage>
</organism>
<evidence type="ECO:0000313" key="2">
    <source>
        <dbReference type="EMBL" id="WAR12548.1"/>
    </source>
</evidence>
<keyword evidence="1" id="KW-0732">Signal</keyword>
<dbReference type="Proteomes" id="UP001164746">
    <property type="component" value="Chromosome 8"/>
</dbReference>
<feature type="signal peptide" evidence="1">
    <location>
        <begin position="1"/>
        <end position="23"/>
    </location>
</feature>
<accession>A0ABY7EVJ9</accession>
<sequence length="85" mass="9124">MKLFLIAFVCVIMCVCSTDGCSAWSVCSSSCGGGTKTRHCFSWWGMSGKETATCNALCYNGGTFDNSQCQCTDGWSGKCCQEKSK</sequence>
<gene>
    <name evidence="2" type="ORF">MAR_026728</name>
</gene>
<evidence type="ECO:0008006" key="4">
    <source>
        <dbReference type="Google" id="ProtNLM"/>
    </source>
</evidence>
<evidence type="ECO:0000313" key="3">
    <source>
        <dbReference type="Proteomes" id="UP001164746"/>
    </source>
</evidence>
<reference evidence="2" key="1">
    <citation type="submission" date="2022-11" db="EMBL/GenBank/DDBJ databases">
        <title>Centuries of genome instability and evolution in soft-shell clam transmissible cancer (bioRxiv).</title>
        <authorList>
            <person name="Hart S.F.M."/>
            <person name="Yonemitsu M.A."/>
            <person name="Giersch R.M."/>
            <person name="Beal B.F."/>
            <person name="Arriagada G."/>
            <person name="Davis B.W."/>
            <person name="Ostrander E.A."/>
            <person name="Goff S.P."/>
            <person name="Metzger M.J."/>
        </authorList>
    </citation>
    <scope>NUCLEOTIDE SEQUENCE</scope>
    <source>
        <strain evidence="2">MELC-2E11</strain>
        <tissue evidence="2">Siphon/mantle</tissue>
    </source>
</reference>
<feature type="chain" id="PRO_5046919598" description="EGF-like domain-containing protein" evidence="1">
    <location>
        <begin position="24"/>
        <end position="85"/>
    </location>
</feature>
<evidence type="ECO:0000256" key="1">
    <source>
        <dbReference type="SAM" id="SignalP"/>
    </source>
</evidence>
<dbReference type="EMBL" id="CP111019">
    <property type="protein sequence ID" value="WAR12548.1"/>
    <property type="molecule type" value="Genomic_DNA"/>
</dbReference>